<proteinExistence type="predicted"/>
<name>A0AAW0F9J0_9APHY</name>
<evidence type="ECO:0000313" key="1">
    <source>
        <dbReference type="EMBL" id="KAK7677648.1"/>
    </source>
</evidence>
<reference evidence="1 2" key="1">
    <citation type="submission" date="2022-09" db="EMBL/GenBank/DDBJ databases">
        <authorList>
            <person name="Palmer J.M."/>
        </authorList>
    </citation>
    <scope>NUCLEOTIDE SEQUENCE [LARGE SCALE GENOMIC DNA]</scope>
    <source>
        <strain evidence="1 2">DSM 7382</strain>
    </source>
</reference>
<protein>
    <submittedName>
        <fullName evidence="1">Uncharacterized protein</fullName>
    </submittedName>
</protein>
<accession>A0AAW0F9J0</accession>
<keyword evidence="2" id="KW-1185">Reference proteome</keyword>
<organism evidence="1 2">
    <name type="scientific">Cerrena zonata</name>
    <dbReference type="NCBI Taxonomy" id="2478898"/>
    <lineage>
        <taxon>Eukaryota</taxon>
        <taxon>Fungi</taxon>
        <taxon>Dikarya</taxon>
        <taxon>Basidiomycota</taxon>
        <taxon>Agaricomycotina</taxon>
        <taxon>Agaricomycetes</taxon>
        <taxon>Polyporales</taxon>
        <taxon>Cerrenaceae</taxon>
        <taxon>Cerrena</taxon>
    </lineage>
</organism>
<sequence length="71" mass="8239">MDQLVPTSIWTSRQLLKRMKAINAVNNVLAYVQEIYDPEMVTNIGDLRPWPNIALNPEARYDTGARLHMRQ</sequence>
<dbReference type="EMBL" id="JASBNA010000084">
    <property type="protein sequence ID" value="KAK7677648.1"/>
    <property type="molecule type" value="Genomic_DNA"/>
</dbReference>
<gene>
    <name evidence="1" type="ORF">QCA50_019339</name>
</gene>
<dbReference type="Proteomes" id="UP001385951">
    <property type="component" value="Unassembled WGS sequence"/>
</dbReference>
<dbReference type="AlphaFoldDB" id="A0AAW0F9J0"/>
<comment type="caution">
    <text evidence="1">The sequence shown here is derived from an EMBL/GenBank/DDBJ whole genome shotgun (WGS) entry which is preliminary data.</text>
</comment>
<evidence type="ECO:0000313" key="2">
    <source>
        <dbReference type="Proteomes" id="UP001385951"/>
    </source>
</evidence>